<dbReference type="PANTHER" id="PTHR35340">
    <property type="entry name" value="PQQ ENZYME REPEAT PROTEIN-RELATED"/>
    <property type="match status" value="1"/>
</dbReference>
<dbReference type="Proteomes" id="UP000271337">
    <property type="component" value="Unassembled WGS sequence"/>
</dbReference>
<dbReference type="PANTHER" id="PTHR35340:SF9">
    <property type="entry name" value="ASST-DOMAIN-CONTAINING PROTEIN"/>
    <property type="match status" value="1"/>
</dbReference>
<dbReference type="OrthoDB" id="408152at2759"/>
<evidence type="ECO:0000313" key="4">
    <source>
        <dbReference type="Proteomes" id="UP000271337"/>
    </source>
</evidence>
<dbReference type="Pfam" id="PF14269">
    <property type="entry name" value="Arylsulfotran_2"/>
    <property type="match status" value="1"/>
</dbReference>
<keyword evidence="2" id="KW-1133">Transmembrane helix</keyword>
<dbReference type="SUPFAM" id="SSF52540">
    <property type="entry name" value="P-loop containing nucleoside triphosphate hydrolases"/>
    <property type="match status" value="1"/>
</dbReference>
<dbReference type="InterPro" id="IPR039535">
    <property type="entry name" value="ASST-like"/>
</dbReference>
<organism evidence="3 4">
    <name type="scientific">Hortaea werneckii</name>
    <name type="common">Black yeast</name>
    <name type="synonym">Cladosporium werneckii</name>
    <dbReference type="NCBI Taxonomy" id="91943"/>
    <lineage>
        <taxon>Eukaryota</taxon>
        <taxon>Fungi</taxon>
        <taxon>Dikarya</taxon>
        <taxon>Ascomycota</taxon>
        <taxon>Pezizomycotina</taxon>
        <taxon>Dothideomycetes</taxon>
        <taxon>Dothideomycetidae</taxon>
        <taxon>Mycosphaerellales</taxon>
        <taxon>Teratosphaeriaceae</taxon>
        <taxon>Hortaea</taxon>
    </lineage>
</organism>
<evidence type="ECO:0000313" key="3">
    <source>
        <dbReference type="EMBL" id="RMY03667.1"/>
    </source>
</evidence>
<dbReference type="InterPro" id="IPR027417">
    <property type="entry name" value="P-loop_NTPase"/>
</dbReference>
<gene>
    <name evidence="3" type="ORF">D0867_10612</name>
</gene>
<dbReference type="Gene3D" id="3.40.50.300">
    <property type="entry name" value="P-loop containing nucleotide triphosphate hydrolases"/>
    <property type="match status" value="1"/>
</dbReference>
<dbReference type="VEuPathDB" id="FungiDB:BTJ68_04560"/>
<dbReference type="Pfam" id="PF17784">
    <property type="entry name" value="Sulfotransfer_4"/>
    <property type="match status" value="1"/>
</dbReference>
<dbReference type="AlphaFoldDB" id="A0A3M6YLD0"/>
<feature type="region of interest" description="Disordered" evidence="1">
    <location>
        <begin position="1"/>
        <end position="22"/>
    </location>
</feature>
<protein>
    <submittedName>
        <fullName evidence="3">Uncharacterized protein</fullName>
    </submittedName>
</protein>
<evidence type="ECO:0000256" key="1">
    <source>
        <dbReference type="SAM" id="MobiDB-lite"/>
    </source>
</evidence>
<dbReference type="EMBL" id="QWIL01001407">
    <property type="protein sequence ID" value="RMY03667.1"/>
    <property type="molecule type" value="Genomic_DNA"/>
</dbReference>
<comment type="caution">
    <text evidence="3">The sequence shown here is derived from an EMBL/GenBank/DDBJ whole genome shotgun (WGS) entry which is preliminary data.</text>
</comment>
<dbReference type="InterPro" id="IPR040632">
    <property type="entry name" value="Sulfotransfer_4"/>
</dbReference>
<proteinExistence type="predicted"/>
<accession>A0A3M6YLD0</accession>
<feature type="transmembrane region" description="Helical" evidence="2">
    <location>
        <begin position="869"/>
        <end position="890"/>
    </location>
</feature>
<dbReference type="InterPro" id="IPR053143">
    <property type="entry name" value="Arylsulfate_ST"/>
</dbReference>
<keyword evidence="2" id="KW-0472">Membrane</keyword>
<keyword evidence="2" id="KW-0812">Transmembrane</keyword>
<name>A0A3M6YLD0_HORWE</name>
<reference evidence="3 4" key="1">
    <citation type="journal article" date="2018" name="BMC Genomics">
        <title>Genomic evidence for intraspecific hybridization in a clonal and extremely halotolerant yeast.</title>
        <authorList>
            <person name="Gostincar C."/>
            <person name="Stajich J.E."/>
            <person name="Zupancic J."/>
            <person name="Zalar P."/>
            <person name="Gunde-Cimerman N."/>
        </authorList>
    </citation>
    <scope>NUCLEOTIDE SEQUENCE [LARGE SCALE GENOMIC DNA]</scope>
    <source>
        <strain evidence="3 4">EXF-6669</strain>
    </source>
</reference>
<feature type="transmembrane region" description="Helical" evidence="2">
    <location>
        <begin position="257"/>
        <end position="277"/>
    </location>
</feature>
<sequence>MAFQPYTPKPITDVFTPGDTDINRRECRRTQPMRVLALGLGRTGTASLRTALKELGFEDCYHMMSASVENPPDCLMWSDALAAKYDGQGTFGREQWDQLFGHCQAICDWPCVAFAKELIEAYPEAKVLVTTRDVDSWHASTMKTVHWRATEPELKFVAKFDWAAGMYQPMLSKFWNEFWEGDFEKNGKRRYREYYEEIRSIVPKERLLEYKMGEGWGPLCEFLEVPVPEGKKFPRTNDTDGFVERCRRRNHMQMLNVLFRATVVGGGFAAIVFSATMTIRKFFGGRGGLLSCDVKRARPDLHAPIIDFQVLKPELVQPGYIFLAPYRNVDPGPYIYDNYGNLVWSGAGSSGPKTAHAPRVCTYQGSDHLCYFQGEQHQGFARGHGVIMDQNYRIVKTVESSGAGASSDMHEYKMTPYSNGTTVLMTVYQPRQYDLTTNPRFNVYHGMGWIVEGVFQEVEIDTGKVVFEWRSLDHVDPGLSWTLPGTTDTSGDGLHEQSPWDYFHLNSIDKNIDGDYLISARHVSAIYKLSGKDGSIIWQMGGNAPTINTTNFLFAYQHHARWQSENETHSVISFYDNGSNTFNTTNEFSHGWIIEIDHTTGQATMVKEFSAPEPEGGLLSGSQGNMQVLPNGGAHIGWGEHSYFSEHLPDGECVQYGIVAQRPSNVMIYRSNKYNWTARPLTKPALWTYSWMGENMVSFVSWNGATEVRTWNFYTGNSSNGPWTYAGNTSKSGFETEYHSPAFAEWSYAEAFDGDGRALETSVISRTFQPSESLAQYCNERGCDKSEKAEGDDHMEYETEFEVNPKYLSPNRGFNTSHYFADSVIDANSSVLTPEYHGEGHGTPSTSSDTSDADGKSEHYSRLSGISPIGLIVGGILLGFGVTIFGFFLYTHGAFRSFEPLAGKVSKNAFGSNIFGKYSRIEEKEMDGFESGSSSSPGTGNRHA</sequence>
<evidence type="ECO:0000256" key="2">
    <source>
        <dbReference type="SAM" id="Phobius"/>
    </source>
</evidence>
<feature type="region of interest" description="Disordered" evidence="1">
    <location>
        <begin position="832"/>
        <end position="859"/>
    </location>
</feature>